<dbReference type="AlphaFoldDB" id="A0AAJ6YHL0"/>
<sequence length="212" mass="23317">MPESGAVYQPTTVGYAYDTRDGGRFGIRSNFSRLMSRHKYELKTCLEWVLISVAVATFIIGHGMFLASLLSPDPKPIVQEKESVEVGIPYQYSTVPSKDTTTEIKEHSSYDIDTLTAVGAAMMLFGILLGGIWAWLRFFRRGKSPRGGMISNSGQYGPVLTELPSQLKSKQTNNLEISTAIPLSDQEEETHTLMQDSQQTTGASTITNQLSG</sequence>
<dbReference type="GeneID" id="105362473"/>
<keyword evidence="2" id="KW-0812">Transmembrane</keyword>
<gene>
    <name evidence="4" type="primary">LOC105362473</name>
</gene>
<keyword evidence="2" id="KW-1133">Transmembrane helix</keyword>
<feature type="transmembrane region" description="Helical" evidence="2">
    <location>
        <begin position="115"/>
        <end position="136"/>
    </location>
</feature>
<feature type="transmembrane region" description="Helical" evidence="2">
    <location>
        <begin position="45"/>
        <end position="70"/>
    </location>
</feature>
<reference evidence="4" key="1">
    <citation type="submission" date="2025-08" db="UniProtKB">
        <authorList>
            <consortium name="RefSeq"/>
        </authorList>
    </citation>
    <scope>IDENTIFICATION</scope>
</reference>
<evidence type="ECO:0000256" key="1">
    <source>
        <dbReference type="SAM" id="MobiDB-lite"/>
    </source>
</evidence>
<feature type="region of interest" description="Disordered" evidence="1">
    <location>
        <begin position="182"/>
        <end position="212"/>
    </location>
</feature>
<organism evidence="3 4">
    <name type="scientific">Ceratosolen solmsi marchali</name>
    <dbReference type="NCBI Taxonomy" id="326594"/>
    <lineage>
        <taxon>Eukaryota</taxon>
        <taxon>Metazoa</taxon>
        <taxon>Ecdysozoa</taxon>
        <taxon>Arthropoda</taxon>
        <taxon>Hexapoda</taxon>
        <taxon>Insecta</taxon>
        <taxon>Pterygota</taxon>
        <taxon>Neoptera</taxon>
        <taxon>Endopterygota</taxon>
        <taxon>Hymenoptera</taxon>
        <taxon>Apocrita</taxon>
        <taxon>Proctotrupomorpha</taxon>
        <taxon>Chalcidoidea</taxon>
        <taxon>Agaonidae</taxon>
        <taxon>Agaoninae</taxon>
        <taxon>Ceratosolen</taxon>
    </lineage>
</organism>
<accession>A0AAJ6YHL0</accession>
<evidence type="ECO:0000256" key="2">
    <source>
        <dbReference type="SAM" id="Phobius"/>
    </source>
</evidence>
<keyword evidence="3" id="KW-1185">Reference proteome</keyword>
<proteinExistence type="predicted"/>
<evidence type="ECO:0000313" key="3">
    <source>
        <dbReference type="Proteomes" id="UP000695007"/>
    </source>
</evidence>
<evidence type="ECO:0000313" key="4">
    <source>
        <dbReference type="RefSeq" id="XP_011498229.1"/>
    </source>
</evidence>
<feature type="compositionally biased region" description="Polar residues" evidence="1">
    <location>
        <begin position="192"/>
        <end position="212"/>
    </location>
</feature>
<name>A0AAJ6YHL0_9HYME</name>
<dbReference type="RefSeq" id="XP_011498229.1">
    <property type="nucleotide sequence ID" value="XM_011499927.1"/>
</dbReference>
<dbReference type="Proteomes" id="UP000695007">
    <property type="component" value="Unplaced"/>
</dbReference>
<protein>
    <submittedName>
        <fullName evidence="4">Uncharacterized protein LOC105362473 isoform X2</fullName>
    </submittedName>
</protein>
<keyword evidence="2" id="KW-0472">Membrane</keyword>